<feature type="compositionally biased region" description="Acidic residues" evidence="3">
    <location>
        <begin position="229"/>
        <end position="243"/>
    </location>
</feature>
<sequence>MKAKHNRKLSVLYIGTDERIISGFESKKNLLELIHHSNALSAVNWLKEGNSCDGVVCDKELPGRNGIDFHETFIAEVDQGNKIPYLVITDERSAEDIQLAFKKKVDDVFHQPVNTEELYKRIKTLTVLKPRMSLVQKEKNDPETTIYKTPFFKRTFDIVFSGLALLCLSPLLLIFVIAIRLESKGKVYYISKRVGTGYRIFNFLKLRSMYPDADKRLKEFQHLNQYQNNEEEQTDVAENESNEQQESSKANGTILFGDDVEVDEAAHIQEKKQQQESAFVKFENDPRITKVGHIIRKLSIDELPQLINVLKGDMSIVGNRPLPLYEAELLTTDEWTDRFNGPAGITGLWQVEARGKTSKMSPEERKQLDNTYAEIANSRFSFWKDIWIIIRTFKAVFQKENV</sequence>
<dbReference type="OrthoDB" id="9808602at2"/>
<name>A0A1I0ID74_9BACT</name>
<evidence type="ECO:0000256" key="3">
    <source>
        <dbReference type="SAM" id="MobiDB-lite"/>
    </source>
</evidence>
<feature type="transmembrane region" description="Helical" evidence="4">
    <location>
        <begin position="158"/>
        <end position="179"/>
    </location>
</feature>
<evidence type="ECO:0000259" key="5">
    <source>
        <dbReference type="PROSITE" id="PS50110"/>
    </source>
</evidence>
<evidence type="ECO:0000256" key="2">
    <source>
        <dbReference type="PROSITE-ProRule" id="PRU00169"/>
    </source>
</evidence>
<dbReference type="InterPro" id="IPR011006">
    <property type="entry name" value="CheY-like_superfamily"/>
</dbReference>
<feature type="modified residue" description="4-aspartylphosphate" evidence="2">
    <location>
        <position position="58"/>
    </location>
</feature>
<dbReference type="PANTHER" id="PTHR30576:SF0">
    <property type="entry name" value="UNDECAPRENYL-PHOSPHATE N-ACETYLGALACTOSAMINYL 1-PHOSPHATE TRANSFERASE-RELATED"/>
    <property type="match status" value="1"/>
</dbReference>
<dbReference type="InterPro" id="IPR001789">
    <property type="entry name" value="Sig_transdc_resp-reg_receiver"/>
</dbReference>
<dbReference type="InterPro" id="IPR003362">
    <property type="entry name" value="Bact_transf"/>
</dbReference>
<dbReference type="AlphaFoldDB" id="A0A1I0ID74"/>
<reference evidence="6 7" key="1">
    <citation type="submission" date="2016-10" db="EMBL/GenBank/DDBJ databases">
        <authorList>
            <person name="de Groot N.N."/>
        </authorList>
    </citation>
    <scope>NUCLEOTIDE SEQUENCE [LARGE SCALE GENOMIC DNA]</scope>
    <source>
        <strain evidence="6 7">DSM 25947</strain>
    </source>
</reference>
<evidence type="ECO:0000256" key="4">
    <source>
        <dbReference type="SAM" id="Phobius"/>
    </source>
</evidence>
<dbReference type="SUPFAM" id="SSF52172">
    <property type="entry name" value="CheY-like"/>
    <property type="match status" value="1"/>
</dbReference>
<protein>
    <submittedName>
        <fullName evidence="6">Response regulator receiver domain-containing protein</fullName>
    </submittedName>
</protein>
<evidence type="ECO:0000313" key="6">
    <source>
        <dbReference type="EMBL" id="SET94807.1"/>
    </source>
</evidence>
<keyword evidence="4" id="KW-0812">Transmembrane</keyword>
<dbReference type="Pfam" id="PF00072">
    <property type="entry name" value="Response_reg"/>
    <property type="match status" value="1"/>
</dbReference>
<feature type="domain" description="Response regulatory" evidence="5">
    <location>
        <begin position="1"/>
        <end position="126"/>
    </location>
</feature>
<evidence type="ECO:0000256" key="1">
    <source>
        <dbReference type="ARBA" id="ARBA00006464"/>
    </source>
</evidence>
<keyword evidence="4" id="KW-0472">Membrane</keyword>
<comment type="similarity">
    <text evidence="1">Belongs to the bacterial sugar transferase family.</text>
</comment>
<dbReference type="Gene3D" id="3.40.50.2300">
    <property type="match status" value="1"/>
</dbReference>
<gene>
    <name evidence="6" type="ORF">SAMN05444285_13123</name>
</gene>
<organism evidence="6 7">
    <name type="scientific">Draconibacterium orientale</name>
    <dbReference type="NCBI Taxonomy" id="1168034"/>
    <lineage>
        <taxon>Bacteria</taxon>
        <taxon>Pseudomonadati</taxon>
        <taxon>Bacteroidota</taxon>
        <taxon>Bacteroidia</taxon>
        <taxon>Marinilabiliales</taxon>
        <taxon>Prolixibacteraceae</taxon>
        <taxon>Draconibacterium</taxon>
    </lineage>
</organism>
<dbReference type="PANTHER" id="PTHR30576">
    <property type="entry name" value="COLANIC BIOSYNTHESIS UDP-GLUCOSE LIPID CARRIER TRANSFERASE"/>
    <property type="match status" value="1"/>
</dbReference>
<dbReference type="PROSITE" id="PS50110">
    <property type="entry name" value="RESPONSE_REGULATORY"/>
    <property type="match status" value="1"/>
</dbReference>
<dbReference type="EMBL" id="FOHT01000031">
    <property type="protein sequence ID" value="SET94807.1"/>
    <property type="molecule type" value="Genomic_DNA"/>
</dbReference>
<accession>A0A1I0ID74</accession>
<proteinExistence type="inferred from homology"/>
<dbReference type="GO" id="GO:0000160">
    <property type="term" value="P:phosphorelay signal transduction system"/>
    <property type="evidence" value="ECO:0007669"/>
    <property type="project" value="InterPro"/>
</dbReference>
<dbReference type="Proteomes" id="UP000181981">
    <property type="component" value="Unassembled WGS sequence"/>
</dbReference>
<dbReference type="RefSeq" id="WP_051568086.1">
    <property type="nucleotide sequence ID" value="NZ_FOHT01000031.1"/>
</dbReference>
<dbReference type="Pfam" id="PF02397">
    <property type="entry name" value="Bac_transf"/>
    <property type="match status" value="1"/>
</dbReference>
<keyword evidence="4" id="KW-1133">Transmembrane helix</keyword>
<keyword evidence="2" id="KW-0597">Phosphoprotein</keyword>
<dbReference type="GO" id="GO:0016780">
    <property type="term" value="F:phosphotransferase activity, for other substituted phosphate groups"/>
    <property type="evidence" value="ECO:0007669"/>
    <property type="project" value="TreeGrafter"/>
</dbReference>
<evidence type="ECO:0000313" key="7">
    <source>
        <dbReference type="Proteomes" id="UP000181981"/>
    </source>
</evidence>
<feature type="region of interest" description="Disordered" evidence="3">
    <location>
        <begin position="229"/>
        <end position="250"/>
    </location>
</feature>